<dbReference type="EMBL" id="KZ825101">
    <property type="protein sequence ID" value="PYI24682.1"/>
    <property type="molecule type" value="Genomic_DNA"/>
</dbReference>
<keyword evidence="2" id="KW-0865">Zymogen</keyword>
<evidence type="ECO:0000256" key="2">
    <source>
        <dbReference type="ARBA" id="ARBA00023145"/>
    </source>
</evidence>
<reference evidence="3 4" key="1">
    <citation type="submission" date="2018-02" db="EMBL/GenBank/DDBJ databases">
        <title>The genomes of Aspergillus section Nigri reveals drivers in fungal speciation.</title>
        <authorList>
            <consortium name="DOE Joint Genome Institute"/>
            <person name="Vesth T.C."/>
            <person name="Nybo J."/>
            <person name="Theobald S."/>
            <person name="Brandl J."/>
            <person name="Frisvad J.C."/>
            <person name="Nielsen K.F."/>
            <person name="Lyhne E.K."/>
            <person name="Kogle M.E."/>
            <person name="Kuo A."/>
            <person name="Riley R."/>
            <person name="Clum A."/>
            <person name="Nolan M."/>
            <person name="Lipzen A."/>
            <person name="Salamov A."/>
            <person name="Henrissat B."/>
            <person name="Wiebenga A."/>
            <person name="De vries R.P."/>
            <person name="Grigoriev I.V."/>
            <person name="Mortensen U.H."/>
            <person name="Andersen M.R."/>
            <person name="Baker S.E."/>
        </authorList>
    </citation>
    <scope>NUCLEOTIDE SEQUENCE [LARGE SCALE GENOMIC DNA]</scope>
    <source>
        <strain evidence="3 4">CBS 115571</strain>
    </source>
</reference>
<proteinExistence type="predicted"/>
<protein>
    <recommendedName>
        <fullName evidence="5">Peptidase S8/S53 domain-containing protein</fullName>
    </recommendedName>
</protein>
<evidence type="ECO:0008006" key="5">
    <source>
        <dbReference type="Google" id="ProtNLM"/>
    </source>
</evidence>
<dbReference type="SUPFAM" id="SSF52743">
    <property type="entry name" value="Subtilisin-like"/>
    <property type="match status" value="1"/>
</dbReference>
<name>A0A2V5HPX0_ASPV1</name>
<organism evidence="3 4">
    <name type="scientific">Aspergillus violaceofuscus (strain CBS 115571)</name>
    <dbReference type="NCBI Taxonomy" id="1450538"/>
    <lineage>
        <taxon>Eukaryota</taxon>
        <taxon>Fungi</taxon>
        <taxon>Dikarya</taxon>
        <taxon>Ascomycota</taxon>
        <taxon>Pezizomycotina</taxon>
        <taxon>Eurotiomycetes</taxon>
        <taxon>Eurotiomycetidae</taxon>
        <taxon>Eurotiales</taxon>
        <taxon>Aspergillaceae</taxon>
        <taxon>Aspergillus</taxon>
    </lineage>
</organism>
<gene>
    <name evidence="3" type="ORF">BO99DRAFT_438966</name>
</gene>
<accession>A0A2V5HPX0</accession>
<evidence type="ECO:0000313" key="4">
    <source>
        <dbReference type="Proteomes" id="UP000249829"/>
    </source>
</evidence>
<keyword evidence="4" id="KW-1185">Reference proteome</keyword>
<dbReference type="AlphaFoldDB" id="A0A2V5HPX0"/>
<keyword evidence="1" id="KW-0732">Signal</keyword>
<dbReference type="OMA" id="QLMPERH"/>
<dbReference type="STRING" id="1450538.A0A2V5HPX0"/>
<dbReference type="InterPro" id="IPR036852">
    <property type="entry name" value="Peptidase_S8/S53_dom_sf"/>
</dbReference>
<evidence type="ECO:0000256" key="1">
    <source>
        <dbReference type="ARBA" id="ARBA00022729"/>
    </source>
</evidence>
<dbReference type="Proteomes" id="UP000249829">
    <property type="component" value="Unassembled WGS sequence"/>
</dbReference>
<dbReference type="GO" id="GO:0004252">
    <property type="term" value="F:serine-type endopeptidase activity"/>
    <property type="evidence" value="ECO:0007669"/>
    <property type="project" value="InterPro"/>
</dbReference>
<sequence>MSASARLFSSDDWFQKLDELNYVLRAKPKEKGNIYQPKKVAIIDTGVDEDLTQSIKGYKDFVTGQDEHLQDSTSAIYLVQKVYHMAEIYVARVFQTSQATANTLALMAQAIRDLEKVIDEARSDHILIFTAASNYSNFADIAFPGRLYLNLKLLCMFPTDASIRASPSFNPSALDTGRVIGAGVAARLLDFSRQLGIQDCICWIDRLSTVEGMLEVFNKTSKGAVDNGYHCIAPWKILPPELDVDDQDPAAKRLRQRTDICETISRALETIYGR</sequence>
<dbReference type="GO" id="GO:0006508">
    <property type="term" value="P:proteolysis"/>
    <property type="evidence" value="ECO:0007669"/>
    <property type="project" value="InterPro"/>
</dbReference>
<evidence type="ECO:0000313" key="3">
    <source>
        <dbReference type="EMBL" id="PYI24682.1"/>
    </source>
</evidence>